<name>A0A369CDR9_9GAMM</name>
<evidence type="ECO:0000256" key="1">
    <source>
        <dbReference type="ARBA" id="ARBA00023211"/>
    </source>
</evidence>
<gene>
    <name evidence="4" type="ORF">DFQ59_103222</name>
</gene>
<dbReference type="OrthoDB" id="1704979at2"/>
<dbReference type="EMBL" id="QPJY01000003">
    <property type="protein sequence ID" value="RCX31255.1"/>
    <property type="molecule type" value="Genomic_DNA"/>
</dbReference>
<dbReference type="PROSITE" id="PS50975">
    <property type="entry name" value="ATP_GRASP"/>
    <property type="match status" value="1"/>
</dbReference>
<dbReference type="PANTHER" id="PTHR21621:SF0">
    <property type="entry name" value="BETA-CITRYLGLUTAMATE SYNTHASE B-RELATED"/>
    <property type="match status" value="1"/>
</dbReference>
<dbReference type="PANTHER" id="PTHR21621">
    <property type="entry name" value="RIBOSOMAL PROTEIN S6 MODIFICATION PROTEIN"/>
    <property type="match status" value="1"/>
</dbReference>
<dbReference type="GO" id="GO:0005524">
    <property type="term" value="F:ATP binding"/>
    <property type="evidence" value="ECO:0007669"/>
    <property type="project" value="UniProtKB-UniRule"/>
</dbReference>
<keyword evidence="1" id="KW-0464">Manganese</keyword>
<dbReference type="GO" id="GO:0005737">
    <property type="term" value="C:cytoplasm"/>
    <property type="evidence" value="ECO:0007669"/>
    <property type="project" value="TreeGrafter"/>
</dbReference>
<evidence type="ECO:0000313" key="4">
    <source>
        <dbReference type="EMBL" id="RCX31255.1"/>
    </source>
</evidence>
<proteinExistence type="predicted"/>
<dbReference type="Proteomes" id="UP000252707">
    <property type="component" value="Unassembled WGS sequence"/>
</dbReference>
<evidence type="ECO:0000259" key="3">
    <source>
        <dbReference type="PROSITE" id="PS50975"/>
    </source>
</evidence>
<dbReference type="GO" id="GO:0016879">
    <property type="term" value="F:ligase activity, forming carbon-nitrogen bonds"/>
    <property type="evidence" value="ECO:0007669"/>
    <property type="project" value="TreeGrafter"/>
</dbReference>
<dbReference type="AlphaFoldDB" id="A0A369CDR9"/>
<keyword evidence="5" id="KW-1185">Reference proteome</keyword>
<keyword evidence="2" id="KW-0547">Nucleotide-binding</keyword>
<dbReference type="InterPro" id="IPR013651">
    <property type="entry name" value="ATP-grasp_RimK-type"/>
</dbReference>
<evidence type="ECO:0000256" key="2">
    <source>
        <dbReference type="PROSITE-ProRule" id="PRU00409"/>
    </source>
</evidence>
<dbReference type="Pfam" id="PF08443">
    <property type="entry name" value="RimK"/>
    <property type="match status" value="1"/>
</dbReference>
<evidence type="ECO:0000313" key="5">
    <source>
        <dbReference type="Proteomes" id="UP000252707"/>
    </source>
</evidence>
<organism evidence="4 5">
    <name type="scientific">Thioalbus denitrificans</name>
    <dbReference type="NCBI Taxonomy" id="547122"/>
    <lineage>
        <taxon>Bacteria</taxon>
        <taxon>Pseudomonadati</taxon>
        <taxon>Pseudomonadota</taxon>
        <taxon>Gammaproteobacteria</taxon>
        <taxon>Chromatiales</taxon>
        <taxon>Ectothiorhodospiraceae</taxon>
        <taxon>Thioalbus</taxon>
    </lineage>
</organism>
<keyword evidence="4" id="KW-0436">Ligase</keyword>
<keyword evidence="2" id="KW-0067">ATP-binding</keyword>
<dbReference type="GO" id="GO:0005840">
    <property type="term" value="C:ribosome"/>
    <property type="evidence" value="ECO:0007669"/>
    <property type="project" value="UniProtKB-KW"/>
</dbReference>
<dbReference type="Gene3D" id="3.30.470.20">
    <property type="entry name" value="ATP-grasp fold, B domain"/>
    <property type="match status" value="1"/>
</dbReference>
<dbReference type="RefSeq" id="WP_114279432.1">
    <property type="nucleotide sequence ID" value="NZ_QPJY01000003.1"/>
</dbReference>
<dbReference type="InterPro" id="IPR011761">
    <property type="entry name" value="ATP-grasp"/>
</dbReference>
<dbReference type="GO" id="GO:0046872">
    <property type="term" value="F:metal ion binding"/>
    <property type="evidence" value="ECO:0007669"/>
    <property type="project" value="InterPro"/>
</dbReference>
<keyword evidence="4" id="KW-0687">Ribonucleoprotein</keyword>
<feature type="domain" description="ATP-grasp" evidence="3">
    <location>
        <begin position="74"/>
        <end position="255"/>
    </location>
</feature>
<protein>
    <submittedName>
        <fullName evidence="4">Ribosomal protein S6--L-glutamate ligase</fullName>
    </submittedName>
</protein>
<dbReference type="SUPFAM" id="SSF56059">
    <property type="entry name" value="Glutathione synthetase ATP-binding domain-like"/>
    <property type="match status" value="1"/>
</dbReference>
<accession>A0A369CDR9</accession>
<comment type="caution">
    <text evidence="4">The sequence shown here is derived from an EMBL/GenBank/DDBJ whole genome shotgun (WGS) entry which is preliminary data.</text>
</comment>
<reference evidence="4 5" key="1">
    <citation type="submission" date="2018-07" db="EMBL/GenBank/DDBJ databases">
        <title>Genomic Encyclopedia of Type Strains, Phase IV (KMG-IV): sequencing the most valuable type-strain genomes for metagenomic binning, comparative biology and taxonomic classification.</title>
        <authorList>
            <person name="Goeker M."/>
        </authorList>
    </citation>
    <scope>NUCLEOTIDE SEQUENCE [LARGE SCALE GENOMIC DNA]</scope>
    <source>
        <strain evidence="4 5">DSM 26407</strain>
    </source>
</reference>
<sequence>MRLVSFNPYRSLDIPGITYIKPEEVFRHRDILREADWVLFPEYWQVNALVYGLKRRIFPSLASYHLGHDKVEMTRALWSVCPDHLPHTVIRAATEANVEQVLEEFSFPFVAKEPRNSMGRGVHLIEDRRGFLDYAARNEVLYVQEYLPLERDLRVVVVGERAVAAYWRIGAEGAFHNNVARGGGVSFDGVPPEALALAERVAADLGIDHAGFDLALVDGQLYFLEFNVLFGNQALNGRGISLGRHILDYLEGAGIPPLEPDRHLPVAI</sequence>
<keyword evidence="4" id="KW-0689">Ribosomal protein</keyword>